<feature type="transmembrane region" description="Helical" evidence="10">
    <location>
        <begin position="239"/>
        <end position="259"/>
    </location>
</feature>
<feature type="transmembrane region" description="Helical" evidence="10">
    <location>
        <begin position="286"/>
        <end position="306"/>
    </location>
</feature>
<comment type="caution">
    <text evidence="13">The sequence shown here is derived from an EMBL/GenBank/DDBJ whole genome shotgun (WGS) entry which is preliminary data.</text>
</comment>
<keyword evidence="7" id="KW-0406">Ion transport</keyword>
<evidence type="ECO:0000259" key="12">
    <source>
        <dbReference type="Pfam" id="PF22776"/>
    </source>
</evidence>
<reference evidence="13" key="1">
    <citation type="submission" date="2022-12" db="EMBL/GenBank/DDBJ databases">
        <authorList>
            <person name="Petersen C."/>
        </authorList>
    </citation>
    <scope>NUCLEOTIDE SEQUENCE</scope>
    <source>
        <strain evidence="13">IBT 3081</strain>
    </source>
</reference>
<dbReference type="Proteomes" id="UP001147752">
    <property type="component" value="Unassembled WGS sequence"/>
</dbReference>
<dbReference type="InterPro" id="IPR053951">
    <property type="entry name" value="K_trans_N"/>
</dbReference>
<keyword evidence="14" id="KW-1185">Reference proteome</keyword>
<dbReference type="GO" id="GO:0016020">
    <property type="term" value="C:membrane"/>
    <property type="evidence" value="ECO:0007669"/>
    <property type="project" value="UniProtKB-SubCell"/>
</dbReference>
<keyword evidence="3" id="KW-0633">Potassium transport</keyword>
<dbReference type="RefSeq" id="XP_056575498.1">
    <property type="nucleotide sequence ID" value="XM_056726926.1"/>
</dbReference>
<evidence type="ECO:0000313" key="14">
    <source>
        <dbReference type="Proteomes" id="UP001147752"/>
    </source>
</evidence>
<feature type="transmembrane region" description="Helical" evidence="10">
    <location>
        <begin position="437"/>
        <end position="460"/>
    </location>
</feature>
<dbReference type="InterPro" id="IPR003855">
    <property type="entry name" value="K+_transporter"/>
</dbReference>
<evidence type="ECO:0000256" key="6">
    <source>
        <dbReference type="ARBA" id="ARBA00022989"/>
    </source>
</evidence>
<evidence type="ECO:0008006" key="15">
    <source>
        <dbReference type="Google" id="ProtNLM"/>
    </source>
</evidence>
<feature type="domain" description="K+ potassium transporter integral membrane" evidence="11">
    <location>
        <begin position="161"/>
        <end position="533"/>
    </location>
</feature>
<evidence type="ECO:0000256" key="4">
    <source>
        <dbReference type="ARBA" id="ARBA00022692"/>
    </source>
</evidence>
<feature type="transmembrane region" description="Helical" evidence="10">
    <location>
        <begin position="404"/>
        <end position="425"/>
    </location>
</feature>
<feature type="transmembrane region" description="Helical" evidence="10">
    <location>
        <begin position="357"/>
        <end position="383"/>
    </location>
</feature>
<evidence type="ECO:0000256" key="8">
    <source>
        <dbReference type="ARBA" id="ARBA00023136"/>
    </source>
</evidence>
<dbReference type="GeneID" id="81466109"/>
<feature type="domain" description="K+ potassium transporter integral membrane" evidence="11">
    <location>
        <begin position="91"/>
        <end position="126"/>
    </location>
</feature>
<gene>
    <name evidence="13" type="ORF">N7517_009203</name>
</gene>
<dbReference type="PANTHER" id="PTHR30540:SF83">
    <property type="entry name" value="K+ POTASSIUM TRANSPORTER"/>
    <property type="match status" value="1"/>
</dbReference>
<feature type="compositionally biased region" description="Basic and acidic residues" evidence="9">
    <location>
        <begin position="685"/>
        <end position="696"/>
    </location>
</feature>
<evidence type="ECO:0000259" key="11">
    <source>
        <dbReference type="Pfam" id="PF02705"/>
    </source>
</evidence>
<evidence type="ECO:0000256" key="10">
    <source>
        <dbReference type="SAM" id="Phobius"/>
    </source>
</evidence>
<dbReference type="AlphaFoldDB" id="A0A9W9UWJ6"/>
<feature type="compositionally biased region" description="Polar residues" evidence="9">
    <location>
        <begin position="675"/>
        <end position="684"/>
    </location>
</feature>
<accession>A0A9W9UWJ6</accession>
<protein>
    <recommendedName>
        <fullName evidence="15">Potassium transporter</fullName>
    </recommendedName>
</protein>
<evidence type="ECO:0000256" key="1">
    <source>
        <dbReference type="ARBA" id="ARBA00004141"/>
    </source>
</evidence>
<feature type="transmembrane region" description="Helical" evidence="10">
    <location>
        <begin position="493"/>
        <end position="511"/>
    </location>
</feature>
<keyword evidence="8 10" id="KW-0472">Membrane</keyword>
<dbReference type="Pfam" id="PF02705">
    <property type="entry name" value="K_trans"/>
    <property type="match status" value="2"/>
</dbReference>
<feature type="region of interest" description="Disordered" evidence="9">
    <location>
        <begin position="667"/>
        <end position="696"/>
    </location>
</feature>
<feature type="transmembrane region" description="Helical" evidence="10">
    <location>
        <begin position="208"/>
        <end position="227"/>
    </location>
</feature>
<dbReference type="PANTHER" id="PTHR30540">
    <property type="entry name" value="OSMOTIC STRESS POTASSIUM TRANSPORTER"/>
    <property type="match status" value="1"/>
</dbReference>
<evidence type="ECO:0000313" key="13">
    <source>
        <dbReference type="EMBL" id="KAJ5360012.1"/>
    </source>
</evidence>
<comment type="subcellular location">
    <subcellularLocation>
        <location evidence="1">Membrane</location>
        <topology evidence="1">Multi-pass membrane protein</topology>
    </subcellularLocation>
</comment>
<name>A0A9W9UWJ6_9EURO</name>
<dbReference type="InterPro" id="IPR053952">
    <property type="entry name" value="K_trans_C"/>
</dbReference>
<evidence type="ECO:0000256" key="5">
    <source>
        <dbReference type="ARBA" id="ARBA00022958"/>
    </source>
</evidence>
<dbReference type="Pfam" id="PF22776">
    <property type="entry name" value="K_trans_C"/>
    <property type="match status" value="1"/>
</dbReference>
<reference evidence="13" key="2">
    <citation type="journal article" date="2023" name="IMA Fungus">
        <title>Comparative genomic study of the Penicillium genus elucidates a diverse pangenome and 15 lateral gene transfer events.</title>
        <authorList>
            <person name="Petersen C."/>
            <person name="Sorensen T."/>
            <person name="Nielsen M.R."/>
            <person name="Sondergaard T.E."/>
            <person name="Sorensen J.L."/>
            <person name="Fitzpatrick D.A."/>
            <person name="Frisvad J.C."/>
            <person name="Nielsen K.L."/>
        </authorList>
    </citation>
    <scope>NUCLEOTIDE SEQUENCE</scope>
    <source>
        <strain evidence="13">IBT 3081</strain>
    </source>
</reference>
<proteinExistence type="predicted"/>
<keyword evidence="6 10" id="KW-1133">Transmembrane helix</keyword>
<keyword evidence="5" id="KW-0630">Potassium</keyword>
<keyword evidence="2" id="KW-0813">Transport</keyword>
<feature type="domain" description="K+ potassium transporter C-terminal" evidence="12">
    <location>
        <begin position="557"/>
        <end position="766"/>
    </location>
</feature>
<dbReference type="OrthoDB" id="504708at2759"/>
<keyword evidence="4 10" id="KW-0812">Transmembrane</keyword>
<dbReference type="NCBIfam" id="TIGR00794">
    <property type="entry name" value="kup"/>
    <property type="match status" value="1"/>
</dbReference>
<sequence>MTTIRIADDARQNGRSRLTDEVALPRTTSTVQLNAGEGDDHICNIRTQPRVPSRLVRGSTVDDQPDEDPSLRIPSDFKGKQKFKGRVLMWLAYQSIGVIYGDIGTSPLYVFSSTFSSAPSRKDLVGMNITHRDPREASMVRMKRYSSSELERTGRRVRHHIESSKVAREVLKTIGVLAVTMVLSDGLLTPAQSVLGAVQGIEVVQPNISKGTVIGVTDAILVVLFSIQPLGITKISYAFSPIIIIWLALNAGFGIYNLVKYDTSVLKAFDPGLAFEFLIRHGENGWRMLGGVLLAFTGVEALFADLGAFDRRAIQISWLGYTFPCILLAYIGQAAYISVHPEAYSNPFYNAAPRGTIYPALVMAILAAIVASQAIITATFQLLKQVMKLSYFPQCKVVHTSRIFYGQLFIPLANWLLMIGTILVASIYNNTTSLGNAYGVCVMFVTFFDTCMVSLAAMFVWQINPYLVFFPWLVIACFDGTYLSSALTKVPSGAWFTITLSSILAAIFLVWRYGKEQQWSAEAEDRFPTSHFVATDPDGQLHLTDKYGGNPIKTIRGLGIFFDKAGETTPVVFSQFVFKLTSIPEVTIFFHLRPLEMPSVTLENRYSVSRLAIPNCYRLVVRYGYNDEIITTNLASILVDQVRKYLVLEEMPQQDRLPSPPVAAITTEGPGCSPLDNNGTNSPTTEKEAENARQSSDRLARLQNAYEHKVLYIIGKEQMKIKTDASFFIKVFLYLFLWIRDNTRNKMANLRVPTDKLIEVGFLKEI</sequence>
<evidence type="ECO:0000256" key="3">
    <source>
        <dbReference type="ARBA" id="ARBA00022538"/>
    </source>
</evidence>
<evidence type="ECO:0000256" key="2">
    <source>
        <dbReference type="ARBA" id="ARBA00022448"/>
    </source>
</evidence>
<feature type="transmembrane region" description="Helical" evidence="10">
    <location>
        <begin position="318"/>
        <end position="337"/>
    </location>
</feature>
<dbReference type="GO" id="GO:0015079">
    <property type="term" value="F:potassium ion transmembrane transporter activity"/>
    <property type="evidence" value="ECO:0007669"/>
    <property type="project" value="InterPro"/>
</dbReference>
<organism evidence="13 14">
    <name type="scientific">Penicillium concentricum</name>
    <dbReference type="NCBI Taxonomy" id="293559"/>
    <lineage>
        <taxon>Eukaryota</taxon>
        <taxon>Fungi</taxon>
        <taxon>Dikarya</taxon>
        <taxon>Ascomycota</taxon>
        <taxon>Pezizomycotina</taxon>
        <taxon>Eurotiomycetes</taxon>
        <taxon>Eurotiomycetidae</taxon>
        <taxon>Eurotiales</taxon>
        <taxon>Aspergillaceae</taxon>
        <taxon>Penicillium</taxon>
    </lineage>
</organism>
<evidence type="ECO:0000256" key="9">
    <source>
        <dbReference type="SAM" id="MobiDB-lite"/>
    </source>
</evidence>
<evidence type="ECO:0000256" key="7">
    <source>
        <dbReference type="ARBA" id="ARBA00023065"/>
    </source>
</evidence>
<dbReference type="EMBL" id="JAPZBT010000004">
    <property type="protein sequence ID" value="KAJ5360012.1"/>
    <property type="molecule type" value="Genomic_DNA"/>
</dbReference>
<feature type="transmembrane region" description="Helical" evidence="10">
    <location>
        <begin position="467"/>
        <end position="487"/>
    </location>
</feature>
<feature type="region of interest" description="Disordered" evidence="9">
    <location>
        <begin position="56"/>
        <end position="75"/>
    </location>
</feature>